<proteinExistence type="predicted"/>
<reference evidence="5" key="1">
    <citation type="submission" date="2020-07" db="EMBL/GenBank/DDBJ databases">
        <title>Huge and variable diversity of episymbiotic CPR bacteria and DPANN archaea in groundwater ecosystems.</title>
        <authorList>
            <person name="He C.Y."/>
            <person name="Keren R."/>
            <person name="Whittaker M."/>
            <person name="Farag I.F."/>
            <person name="Doudna J."/>
            <person name="Cate J.H.D."/>
            <person name="Banfield J.F."/>
        </authorList>
    </citation>
    <scope>NUCLEOTIDE SEQUENCE</scope>
    <source>
        <strain evidence="5">NC_groundwater_717_Ag_S-0.2um_59_8</strain>
    </source>
</reference>
<dbReference type="InterPro" id="IPR027417">
    <property type="entry name" value="P-loop_NTPase"/>
</dbReference>
<dbReference type="Pfam" id="PF00005">
    <property type="entry name" value="ABC_tran"/>
    <property type="match status" value="1"/>
</dbReference>
<protein>
    <submittedName>
        <fullName evidence="5">ABC transporter ATP-binding protein</fullName>
    </submittedName>
</protein>
<dbReference type="InterPro" id="IPR003439">
    <property type="entry name" value="ABC_transporter-like_ATP-bd"/>
</dbReference>
<accession>A0A932GSQ7</accession>
<feature type="domain" description="ABC transporter" evidence="4">
    <location>
        <begin position="4"/>
        <end position="238"/>
    </location>
</feature>
<dbReference type="GO" id="GO:0005524">
    <property type="term" value="F:ATP binding"/>
    <property type="evidence" value="ECO:0007669"/>
    <property type="project" value="UniProtKB-KW"/>
</dbReference>
<dbReference type="SMART" id="SM00382">
    <property type="entry name" value="AAA"/>
    <property type="match status" value="1"/>
</dbReference>
<keyword evidence="2" id="KW-0547">Nucleotide-binding</keyword>
<dbReference type="PROSITE" id="PS00211">
    <property type="entry name" value="ABC_TRANSPORTER_1"/>
    <property type="match status" value="1"/>
</dbReference>
<dbReference type="Gene3D" id="3.40.50.300">
    <property type="entry name" value="P-loop containing nucleotide triphosphate hydrolases"/>
    <property type="match status" value="1"/>
</dbReference>
<dbReference type="PANTHER" id="PTHR42788">
    <property type="entry name" value="TAURINE IMPORT ATP-BINDING PROTEIN-RELATED"/>
    <property type="match status" value="1"/>
</dbReference>
<sequence length="257" mass="29231">MAYIHVDRAVKFFPREDGTEMLVLDGVSFDSKAYGITCLLGPSGCGKSTLLNVISGLERLDRGRVEIISNHRDTGARPPKLGYVFQDPRLLSWKRVEDNLIFALKGMKVPPSEWQERVHKYLDLVGLLEFRKQYPLYLSGGMRQRIGLARGLVVQPEVLLMDEPYSKLDQLTARKLREDTLSICALLKQTTLLVTHDVEEAAYMGDRIVVMSARPARVVDIFDNPFSALERNLDDVHFIEFKKKVLQTVLNLVKEEV</sequence>
<dbReference type="InterPro" id="IPR003593">
    <property type="entry name" value="AAA+_ATPase"/>
</dbReference>
<dbReference type="CDD" id="cd03293">
    <property type="entry name" value="ABC_NrtD_SsuB_transporters"/>
    <property type="match status" value="1"/>
</dbReference>
<dbReference type="Proteomes" id="UP000741360">
    <property type="component" value="Unassembled WGS sequence"/>
</dbReference>
<organism evidence="5 6">
    <name type="scientific">Tectimicrobiota bacterium</name>
    <dbReference type="NCBI Taxonomy" id="2528274"/>
    <lineage>
        <taxon>Bacteria</taxon>
        <taxon>Pseudomonadati</taxon>
        <taxon>Nitrospinota/Tectimicrobiota group</taxon>
        <taxon>Candidatus Tectimicrobiota</taxon>
    </lineage>
</organism>
<dbReference type="EMBL" id="JACPSX010000269">
    <property type="protein sequence ID" value="MBI3016172.1"/>
    <property type="molecule type" value="Genomic_DNA"/>
</dbReference>
<name>A0A932GSQ7_UNCTE</name>
<evidence type="ECO:0000256" key="3">
    <source>
        <dbReference type="ARBA" id="ARBA00022840"/>
    </source>
</evidence>
<dbReference type="PANTHER" id="PTHR42788:SF13">
    <property type="entry name" value="ALIPHATIC SULFONATES IMPORT ATP-BINDING PROTEIN SSUB"/>
    <property type="match status" value="1"/>
</dbReference>
<dbReference type="GO" id="GO:0016887">
    <property type="term" value="F:ATP hydrolysis activity"/>
    <property type="evidence" value="ECO:0007669"/>
    <property type="project" value="InterPro"/>
</dbReference>
<comment type="caution">
    <text evidence="5">The sequence shown here is derived from an EMBL/GenBank/DDBJ whole genome shotgun (WGS) entry which is preliminary data.</text>
</comment>
<keyword evidence="1" id="KW-0813">Transport</keyword>
<dbReference type="InterPro" id="IPR050166">
    <property type="entry name" value="ABC_transporter_ATP-bind"/>
</dbReference>
<dbReference type="AlphaFoldDB" id="A0A932GSQ7"/>
<evidence type="ECO:0000313" key="6">
    <source>
        <dbReference type="Proteomes" id="UP000741360"/>
    </source>
</evidence>
<keyword evidence="3 5" id="KW-0067">ATP-binding</keyword>
<evidence type="ECO:0000256" key="1">
    <source>
        <dbReference type="ARBA" id="ARBA00022448"/>
    </source>
</evidence>
<dbReference type="SUPFAM" id="SSF52540">
    <property type="entry name" value="P-loop containing nucleoside triphosphate hydrolases"/>
    <property type="match status" value="1"/>
</dbReference>
<evidence type="ECO:0000256" key="2">
    <source>
        <dbReference type="ARBA" id="ARBA00022741"/>
    </source>
</evidence>
<dbReference type="PROSITE" id="PS50893">
    <property type="entry name" value="ABC_TRANSPORTER_2"/>
    <property type="match status" value="1"/>
</dbReference>
<evidence type="ECO:0000259" key="4">
    <source>
        <dbReference type="PROSITE" id="PS50893"/>
    </source>
</evidence>
<gene>
    <name evidence="5" type="ORF">HYY65_14175</name>
</gene>
<dbReference type="InterPro" id="IPR017871">
    <property type="entry name" value="ABC_transporter-like_CS"/>
</dbReference>
<evidence type="ECO:0000313" key="5">
    <source>
        <dbReference type="EMBL" id="MBI3016172.1"/>
    </source>
</evidence>